<keyword evidence="3" id="KW-1185">Reference proteome</keyword>
<sequence>MDPADIPLIQSLAVSKTLRSDRLIWHYTKSGKYSVRSGYRLARELQKEVEVGPTCTVLRAQAWKLEVPSKVQHFFWQVASGSLPVKERVAFQGVRCDVTCQRCGSAVESINHALFECERSCLVWELSPIHTPSTGFPYGSVYSNLDFLYSKVFSSSGGSSIGYLLPWIIWIIWKDRNKKVFKGVEAEPMDIINEATNDKLLWEEAKSFAVNLLPPQPPPEDRVTSVCCKVDGSWKSSDPLEGLGWWYGTHNDRTLLLGARSLRCSPSSLHSEFNALLWAMESLRAAGIDCQNFESDSAELVAMVQAPDDWPAFTHLLEDFHSLRSSFPSFSLTKIPRLSNVRADRLARSSRPLVSEVAFVNSDERNYNRDDQKGFRQVLKYVNR</sequence>
<feature type="domain" description="Reverse transcriptase zinc-binding" evidence="2">
    <location>
        <begin position="33"/>
        <end position="124"/>
    </location>
</feature>
<reference evidence="3" key="1">
    <citation type="journal article" date="2014" name="Nat. Commun.">
        <title>The emerging biofuel crop Camelina sativa retains a highly undifferentiated hexaploid genome structure.</title>
        <authorList>
            <person name="Kagale S."/>
            <person name="Koh C."/>
            <person name="Nixon J."/>
            <person name="Bollina V."/>
            <person name="Clarke W.E."/>
            <person name="Tuteja R."/>
            <person name="Spillane C."/>
            <person name="Robinson S.J."/>
            <person name="Links M.G."/>
            <person name="Clarke C."/>
            <person name="Higgins E.E."/>
            <person name="Huebert T."/>
            <person name="Sharpe A.G."/>
            <person name="Parkin I.A."/>
        </authorList>
    </citation>
    <scope>NUCLEOTIDE SEQUENCE [LARGE SCALE GENOMIC DNA]</scope>
    <source>
        <strain evidence="3">cv. DH55</strain>
    </source>
</reference>
<dbReference type="Pfam" id="PF13456">
    <property type="entry name" value="RVT_3"/>
    <property type="match status" value="1"/>
</dbReference>
<dbReference type="PANTHER" id="PTHR34146:SF3">
    <property type="entry name" value="POLYNUCLEOTIDYL TRANSFERASE, RIBONUCLEASE H-LIKE SUPERFAMILY PROTEIN"/>
    <property type="match status" value="1"/>
</dbReference>
<dbReference type="InterPro" id="IPR026960">
    <property type="entry name" value="RVT-Znf"/>
</dbReference>
<accession>A0ABM0WB52</accession>
<dbReference type="InterPro" id="IPR036397">
    <property type="entry name" value="RNaseH_sf"/>
</dbReference>
<dbReference type="GeneID" id="104748506"/>
<dbReference type="Proteomes" id="UP000694864">
    <property type="component" value="Chromosome 15"/>
</dbReference>
<dbReference type="CDD" id="cd06222">
    <property type="entry name" value="RNase_H_like"/>
    <property type="match status" value="1"/>
</dbReference>
<evidence type="ECO:0000313" key="4">
    <source>
        <dbReference type="RefSeq" id="XP_010468436.1"/>
    </source>
</evidence>
<dbReference type="PANTHER" id="PTHR34146">
    <property type="entry name" value="POLYNUCLEOTIDYL TRANSFERASE, RIBONUCLEASE H-LIKE SUPERFAMILY PROTEIN-RELATED"/>
    <property type="match status" value="1"/>
</dbReference>
<gene>
    <name evidence="4" type="primary">LOC104748506</name>
</gene>
<reference evidence="4" key="2">
    <citation type="submission" date="2025-08" db="UniProtKB">
        <authorList>
            <consortium name="RefSeq"/>
        </authorList>
    </citation>
    <scope>IDENTIFICATION</scope>
    <source>
        <tissue evidence="4">Leaf</tissue>
    </source>
</reference>
<evidence type="ECO:0000259" key="1">
    <source>
        <dbReference type="Pfam" id="PF13456"/>
    </source>
</evidence>
<dbReference type="InterPro" id="IPR012337">
    <property type="entry name" value="RNaseH-like_sf"/>
</dbReference>
<organism evidence="3 4">
    <name type="scientific">Camelina sativa</name>
    <name type="common">False flax</name>
    <name type="synonym">Myagrum sativum</name>
    <dbReference type="NCBI Taxonomy" id="90675"/>
    <lineage>
        <taxon>Eukaryota</taxon>
        <taxon>Viridiplantae</taxon>
        <taxon>Streptophyta</taxon>
        <taxon>Embryophyta</taxon>
        <taxon>Tracheophyta</taxon>
        <taxon>Spermatophyta</taxon>
        <taxon>Magnoliopsida</taxon>
        <taxon>eudicotyledons</taxon>
        <taxon>Gunneridae</taxon>
        <taxon>Pentapetalae</taxon>
        <taxon>rosids</taxon>
        <taxon>malvids</taxon>
        <taxon>Brassicales</taxon>
        <taxon>Brassicaceae</taxon>
        <taxon>Camelineae</taxon>
        <taxon>Camelina</taxon>
    </lineage>
</organism>
<dbReference type="Pfam" id="PF13966">
    <property type="entry name" value="zf-RVT"/>
    <property type="match status" value="1"/>
</dbReference>
<dbReference type="InterPro" id="IPR002156">
    <property type="entry name" value="RNaseH_domain"/>
</dbReference>
<dbReference type="Gene3D" id="3.30.420.10">
    <property type="entry name" value="Ribonuclease H-like superfamily/Ribonuclease H"/>
    <property type="match status" value="1"/>
</dbReference>
<dbReference type="SUPFAM" id="SSF53098">
    <property type="entry name" value="Ribonuclease H-like"/>
    <property type="match status" value="1"/>
</dbReference>
<dbReference type="InterPro" id="IPR044730">
    <property type="entry name" value="RNase_H-like_dom_plant"/>
</dbReference>
<dbReference type="RefSeq" id="XP_010468436.1">
    <property type="nucleotide sequence ID" value="XM_010470134.1"/>
</dbReference>
<name>A0ABM0WB52_CAMSA</name>
<evidence type="ECO:0000259" key="2">
    <source>
        <dbReference type="Pfam" id="PF13966"/>
    </source>
</evidence>
<protein>
    <submittedName>
        <fullName evidence="4">Uncharacterized protein LOC104748506</fullName>
    </submittedName>
</protein>
<proteinExistence type="predicted"/>
<evidence type="ECO:0000313" key="3">
    <source>
        <dbReference type="Proteomes" id="UP000694864"/>
    </source>
</evidence>
<feature type="domain" description="RNase H type-1" evidence="1">
    <location>
        <begin position="230"/>
        <end position="349"/>
    </location>
</feature>